<sequence length="257" mass="29470">MFSYEVPGARYQPAVKLGRWDGKVSFFSSAGNTYINLLPDILQVLDDEMYDVELLDTRTYRTAFEFTPITEELFAHKTWPADHHWGDNQLCCETIRWKLSINSSVIWVQWWKPQLALENTSVCGTQLCGRAYGQSIVIVPNENLVMQTEEDYRNIGLDVGVYYGKRKEYDKTHTICTWQSLNALLKKTESGDADIPIHEFIEGVVCVMVDEVHGLAADKLKQLMTSTFAKVPIRWGLPARSRKKKSTIHHCTFAWGK</sequence>
<proteinExistence type="predicted"/>
<dbReference type="InterPro" id="IPR006935">
    <property type="entry name" value="Helicase/UvrB_N"/>
</dbReference>
<gene>
    <name evidence="2" type="ORF">GHT06_001842</name>
</gene>
<dbReference type="InterPro" id="IPR049430">
    <property type="entry name" value="UvsW_N_sf"/>
</dbReference>
<reference evidence="2" key="1">
    <citation type="submission" date="2022-05" db="EMBL/GenBank/DDBJ databases">
        <title>A multi-omics perspective on studying reproductive biology in Daphnia sinensis.</title>
        <authorList>
            <person name="Jia J."/>
        </authorList>
    </citation>
    <scope>NUCLEOTIDE SEQUENCE</scope>
    <source>
        <strain evidence="2">WSL</strain>
    </source>
</reference>
<dbReference type="Proteomes" id="UP000820818">
    <property type="component" value="Unassembled WGS sequence"/>
</dbReference>
<accession>A0AAD5KEI8</accession>
<feature type="domain" description="Helicase/UvrB N-terminal" evidence="1">
    <location>
        <begin position="134"/>
        <end position="225"/>
    </location>
</feature>
<dbReference type="AlphaFoldDB" id="A0AAD5KEI8"/>
<dbReference type="GO" id="GO:0005524">
    <property type="term" value="F:ATP binding"/>
    <property type="evidence" value="ECO:0007669"/>
    <property type="project" value="InterPro"/>
</dbReference>
<dbReference type="GO" id="GO:0003677">
    <property type="term" value="F:DNA binding"/>
    <property type="evidence" value="ECO:0007669"/>
    <property type="project" value="InterPro"/>
</dbReference>
<evidence type="ECO:0000313" key="2">
    <source>
        <dbReference type="EMBL" id="KAI9549442.1"/>
    </source>
</evidence>
<dbReference type="EMBL" id="WJBH02000296">
    <property type="protein sequence ID" value="KAI9549442.1"/>
    <property type="molecule type" value="Genomic_DNA"/>
</dbReference>
<dbReference type="SUPFAM" id="SSF52540">
    <property type="entry name" value="P-loop containing nucleoside triphosphate hydrolases"/>
    <property type="match status" value="1"/>
</dbReference>
<evidence type="ECO:0000259" key="1">
    <source>
        <dbReference type="Pfam" id="PF04851"/>
    </source>
</evidence>
<organism evidence="2 3">
    <name type="scientific">Daphnia sinensis</name>
    <dbReference type="NCBI Taxonomy" id="1820382"/>
    <lineage>
        <taxon>Eukaryota</taxon>
        <taxon>Metazoa</taxon>
        <taxon>Ecdysozoa</taxon>
        <taxon>Arthropoda</taxon>
        <taxon>Crustacea</taxon>
        <taxon>Branchiopoda</taxon>
        <taxon>Diplostraca</taxon>
        <taxon>Cladocera</taxon>
        <taxon>Anomopoda</taxon>
        <taxon>Daphniidae</taxon>
        <taxon>Daphnia</taxon>
        <taxon>Daphnia similis group</taxon>
    </lineage>
</organism>
<comment type="caution">
    <text evidence="2">The sequence shown here is derived from an EMBL/GenBank/DDBJ whole genome shotgun (WGS) entry which is preliminary data.</text>
</comment>
<dbReference type="Gene3D" id="3.30.780.20">
    <property type="match status" value="1"/>
</dbReference>
<protein>
    <recommendedName>
        <fullName evidence="1">Helicase/UvrB N-terminal domain-containing protein</fullName>
    </recommendedName>
</protein>
<keyword evidence="3" id="KW-1185">Reference proteome</keyword>
<name>A0AAD5KEI8_9CRUS</name>
<dbReference type="Pfam" id="PF04851">
    <property type="entry name" value="ResIII"/>
    <property type="match status" value="1"/>
</dbReference>
<evidence type="ECO:0000313" key="3">
    <source>
        <dbReference type="Proteomes" id="UP000820818"/>
    </source>
</evidence>
<dbReference type="GO" id="GO:0016787">
    <property type="term" value="F:hydrolase activity"/>
    <property type="evidence" value="ECO:0007669"/>
    <property type="project" value="InterPro"/>
</dbReference>
<dbReference type="InterPro" id="IPR027417">
    <property type="entry name" value="P-loop_NTPase"/>
</dbReference>
<dbReference type="Gene3D" id="3.40.50.300">
    <property type="entry name" value="P-loop containing nucleotide triphosphate hydrolases"/>
    <property type="match status" value="1"/>
</dbReference>